<protein>
    <recommendedName>
        <fullName evidence="4">DJ-1/PfpI domain-containing protein</fullName>
    </recommendedName>
</protein>
<comment type="similarity">
    <text evidence="3">Belongs to the peptidase C56 family. HSP31-like subfamily.</text>
</comment>
<organism evidence="5 6">
    <name type="scientific">Ceratopteris richardii</name>
    <name type="common">Triangle waterfern</name>
    <dbReference type="NCBI Taxonomy" id="49495"/>
    <lineage>
        <taxon>Eukaryota</taxon>
        <taxon>Viridiplantae</taxon>
        <taxon>Streptophyta</taxon>
        <taxon>Embryophyta</taxon>
        <taxon>Tracheophyta</taxon>
        <taxon>Polypodiopsida</taxon>
        <taxon>Polypodiidae</taxon>
        <taxon>Polypodiales</taxon>
        <taxon>Pteridineae</taxon>
        <taxon>Pteridaceae</taxon>
        <taxon>Parkerioideae</taxon>
        <taxon>Ceratopteris</taxon>
    </lineage>
</organism>
<dbReference type="Gene3D" id="3.40.50.880">
    <property type="match status" value="1"/>
</dbReference>
<dbReference type="Pfam" id="PF01965">
    <property type="entry name" value="DJ-1_PfpI"/>
    <property type="match status" value="1"/>
</dbReference>
<dbReference type="SUPFAM" id="SSF52317">
    <property type="entry name" value="Class I glutamine amidotransferase-like"/>
    <property type="match status" value="1"/>
</dbReference>
<dbReference type="InterPro" id="IPR050325">
    <property type="entry name" value="Prot/Nucl_acid_deglycase"/>
</dbReference>
<name>A0A8T2R520_CERRI</name>
<dbReference type="PANTHER" id="PTHR48094">
    <property type="entry name" value="PROTEIN/NUCLEIC ACID DEGLYCASE DJ-1-RELATED"/>
    <property type="match status" value="1"/>
</dbReference>
<accession>A0A8T2R520</accession>
<keyword evidence="6" id="KW-1185">Reference proteome</keyword>
<dbReference type="Proteomes" id="UP000825935">
    <property type="component" value="Chromosome 30"/>
</dbReference>
<dbReference type="InterPro" id="IPR002818">
    <property type="entry name" value="DJ-1/PfpI"/>
</dbReference>
<feature type="domain" description="DJ-1/PfpI" evidence="4">
    <location>
        <begin position="28"/>
        <end position="224"/>
    </location>
</feature>
<dbReference type="OrthoDB" id="543156at2759"/>
<evidence type="ECO:0000256" key="1">
    <source>
        <dbReference type="ARBA" id="ARBA00023016"/>
    </source>
</evidence>
<dbReference type="AlphaFoldDB" id="A0A8T2R520"/>
<dbReference type="PANTHER" id="PTHR48094:SF11">
    <property type="entry name" value="GLUTATHIONE-INDEPENDENT GLYOXALASE HSP31-RELATED"/>
    <property type="match status" value="1"/>
</dbReference>
<dbReference type="InterPro" id="IPR029062">
    <property type="entry name" value="Class_I_gatase-like"/>
</dbReference>
<dbReference type="EMBL" id="CM035435">
    <property type="protein sequence ID" value="KAH7290685.1"/>
    <property type="molecule type" value="Genomic_DNA"/>
</dbReference>
<evidence type="ECO:0000313" key="6">
    <source>
        <dbReference type="Proteomes" id="UP000825935"/>
    </source>
</evidence>
<dbReference type="GO" id="GO:0019243">
    <property type="term" value="P:methylglyoxal catabolic process to D-lactate via S-lactoyl-glutathione"/>
    <property type="evidence" value="ECO:0007669"/>
    <property type="project" value="TreeGrafter"/>
</dbReference>
<dbReference type="CDD" id="cd03141">
    <property type="entry name" value="GATase1_Hsp31_like"/>
    <property type="match status" value="1"/>
</dbReference>
<dbReference type="OMA" id="GEKTGFW"/>
<evidence type="ECO:0000259" key="4">
    <source>
        <dbReference type="Pfam" id="PF01965"/>
    </source>
</evidence>
<evidence type="ECO:0000256" key="2">
    <source>
        <dbReference type="ARBA" id="ARBA00023239"/>
    </source>
</evidence>
<keyword evidence="2" id="KW-0456">Lyase</keyword>
<sequence>MAGKRVLFLCTSHAALGDTGKSTGVWAEEVAAPYYILKEAGCHIDIASIKGGKIPLDPESLEGNLNDHTHSFLKDHHGLKSKVESSLSIDEASEDYDAVFLPGGHGVCYDFPDNPALITLLEKFWAEGKVVASVCHGPVGFVNIKAPDGEYIVKGKKVTGFTNSEEDAVGKTAFVPFLLEDKLKERGAHFERANDWNPYAVADGKLITGQNPMSSEKLAKLILEAL</sequence>
<comment type="caution">
    <text evidence="5">The sequence shown here is derived from an EMBL/GenBank/DDBJ whole genome shotgun (WGS) entry which is preliminary data.</text>
</comment>
<evidence type="ECO:0000256" key="3">
    <source>
        <dbReference type="ARBA" id="ARBA00038493"/>
    </source>
</evidence>
<reference evidence="5" key="1">
    <citation type="submission" date="2021-08" db="EMBL/GenBank/DDBJ databases">
        <title>WGS assembly of Ceratopteris richardii.</title>
        <authorList>
            <person name="Marchant D.B."/>
            <person name="Chen G."/>
            <person name="Jenkins J."/>
            <person name="Shu S."/>
            <person name="Leebens-Mack J."/>
            <person name="Grimwood J."/>
            <person name="Schmutz J."/>
            <person name="Soltis P."/>
            <person name="Soltis D."/>
            <person name="Chen Z.-H."/>
        </authorList>
    </citation>
    <scope>NUCLEOTIDE SEQUENCE</scope>
    <source>
        <strain evidence="5">Whitten #5841</strain>
        <tissue evidence="5">Leaf</tissue>
    </source>
</reference>
<proteinExistence type="inferred from homology"/>
<dbReference type="GO" id="GO:0005737">
    <property type="term" value="C:cytoplasm"/>
    <property type="evidence" value="ECO:0007669"/>
    <property type="project" value="TreeGrafter"/>
</dbReference>
<evidence type="ECO:0000313" key="5">
    <source>
        <dbReference type="EMBL" id="KAH7290685.1"/>
    </source>
</evidence>
<dbReference type="GO" id="GO:0019172">
    <property type="term" value="F:glyoxalase III activity"/>
    <property type="evidence" value="ECO:0007669"/>
    <property type="project" value="TreeGrafter"/>
</dbReference>
<dbReference type="EMBL" id="CM035435">
    <property type="protein sequence ID" value="KAH7290684.1"/>
    <property type="molecule type" value="Genomic_DNA"/>
</dbReference>
<gene>
    <name evidence="5" type="ORF">KP509_30G059300</name>
</gene>
<keyword evidence="1" id="KW-0346">Stress response</keyword>